<dbReference type="Gene3D" id="3.90.550.10">
    <property type="entry name" value="Spore Coat Polysaccharide Biosynthesis Protein SpsA, Chain A"/>
    <property type="match status" value="1"/>
</dbReference>
<dbReference type="Pfam" id="PF00535">
    <property type="entry name" value="Glycos_transf_2"/>
    <property type="match status" value="1"/>
</dbReference>
<organism evidence="2 3">
    <name type="scientific">Conyzicola nivalis</name>
    <dbReference type="NCBI Taxonomy" id="1477021"/>
    <lineage>
        <taxon>Bacteria</taxon>
        <taxon>Bacillati</taxon>
        <taxon>Actinomycetota</taxon>
        <taxon>Actinomycetes</taxon>
        <taxon>Micrococcales</taxon>
        <taxon>Microbacteriaceae</taxon>
        <taxon>Conyzicola</taxon>
    </lineage>
</organism>
<reference evidence="2 3" key="1">
    <citation type="submission" date="2024-06" db="EMBL/GenBank/DDBJ databases">
        <title>Sorghum-associated microbial communities from plants grown in Nebraska, USA.</title>
        <authorList>
            <person name="Schachtman D."/>
        </authorList>
    </citation>
    <scope>NUCLEOTIDE SEQUENCE [LARGE SCALE GENOMIC DNA]</scope>
    <source>
        <strain evidence="2 3">2857</strain>
    </source>
</reference>
<keyword evidence="3" id="KW-1185">Reference proteome</keyword>
<dbReference type="SUPFAM" id="SSF53448">
    <property type="entry name" value="Nucleotide-diphospho-sugar transferases"/>
    <property type="match status" value="1"/>
</dbReference>
<feature type="domain" description="Glycosyltransferase 2-like" evidence="1">
    <location>
        <begin position="5"/>
        <end position="122"/>
    </location>
</feature>
<protein>
    <submittedName>
        <fullName evidence="2">Glycosyltransferase involved in cell wall biosynthesis</fullName>
    </submittedName>
</protein>
<proteinExistence type="predicted"/>
<gene>
    <name evidence="2" type="ORF">ABIE21_003032</name>
</gene>
<evidence type="ECO:0000313" key="2">
    <source>
        <dbReference type="EMBL" id="MET4583506.1"/>
    </source>
</evidence>
<dbReference type="InterPro" id="IPR029044">
    <property type="entry name" value="Nucleotide-diphossugar_trans"/>
</dbReference>
<dbReference type="EMBL" id="JBEPSJ010000004">
    <property type="protein sequence ID" value="MET4583506.1"/>
    <property type="molecule type" value="Genomic_DNA"/>
</dbReference>
<dbReference type="RefSeq" id="WP_354025676.1">
    <property type="nucleotide sequence ID" value="NZ_JBEPSJ010000004.1"/>
</dbReference>
<accession>A0ABV2QR07</accession>
<dbReference type="InterPro" id="IPR001173">
    <property type="entry name" value="Glyco_trans_2-like"/>
</dbReference>
<comment type="caution">
    <text evidence="2">The sequence shown here is derived from an EMBL/GenBank/DDBJ whole genome shotgun (WGS) entry which is preliminary data.</text>
</comment>
<evidence type="ECO:0000313" key="3">
    <source>
        <dbReference type="Proteomes" id="UP001549257"/>
    </source>
</evidence>
<sequence>MSLEILLPFYGRFDHFRLAVESVLAQTDADWRMTVVDDVYPDLAPGEWLQSLGDSRIRYIRNDVNLGVGKNFAKCVTLMTEEHAVIFGCDDVMMPGYVGRVRQLLEANADASVIQPGVEVIDSDGVVVLPLGDRVKRVYQHRDTRDSAVLVAEDMAASLLRGNWTYFPSLVWRTELLRRFRFDTDREVVPDLVMLLDIAADGGKLVVDEEIVFRYRRHSGSVSSWRATDGSRFTEERELFESSAARFSALGWSRATRAARRHVSSRLNALSQVPLALANRNGRAVASLVRHALR</sequence>
<name>A0ABV2QR07_9MICO</name>
<evidence type="ECO:0000259" key="1">
    <source>
        <dbReference type="Pfam" id="PF00535"/>
    </source>
</evidence>
<dbReference type="Proteomes" id="UP001549257">
    <property type="component" value="Unassembled WGS sequence"/>
</dbReference>